<evidence type="ECO:0000256" key="5">
    <source>
        <dbReference type="ARBA" id="ARBA00022801"/>
    </source>
</evidence>
<keyword evidence="6" id="KW-0106">Calcium</keyword>
<evidence type="ECO:0000259" key="8">
    <source>
        <dbReference type="Pfam" id="PF00884"/>
    </source>
</evidence>
<dbReference type="EMBL" id="CP076133">
    <property type="protein sequence ID" value="QWG04782.1"/>
    <property type="molecule type" value="Genomic_DNA"/>
</dbReference>
<accession>A0AAX1NBA3</accession>
<dbReference type="InterPro" id="IPR050738">
    <property type="entry name" value="Sulfatase"/>
</dbReference>
<keyword evidence="10" id="KW-1185">Reference proteome</keyword>
<sequence>MKNLKLIFLVLLLSVGTLSAQNKKNVIIFLVDDLGYFDISHHDSDFYETPNIDKLAQDGVDFTNAYVAHPRCLPSRYALQTGRYPARAGIPARNENTIKGKKFYDNEKTIGQAFKEQGYHTFFTGKWHLGHEEDEWPNNKGYDINIAGGAAGAPNSYFFPYNTPKNPKKVNKKGHGKILGLDEGEEGEYLTDRLTDETLKFINMDHEGKPFFAVLSHYGVHTPFEAKQDDVKKYRKKAKGMTFEGPEYTEKDGWTKMHQNNPTYAAMVQSVDESLGRLVKELKDKGMYDNTIIVFTSDHGGLSNRGNGNNRELATSNLPLRAGKGHSFEGGTKVPLIFAGAPITKHKVIDQVTTNTDLYPTLLELCDLKTFPTEHLDGKSIKNNIVKGKTEDRVLFWHSSRARLKSTGDNYCTVVRDGDLKMFHFYKEDVYEVYDLKKDQSESNNIYDAENKKHKELKKAINLWRKEVKAAL</sequence>
<dbReference type="RefSeq" id="WP_169662516.1">
    <property type="nucleotide sequence ID" value="NZ_CP076133.1"/>
</dbReference>
<keyword evidence="5 9" id="KW-0378">Hydrolase</keyword>
<evidence type="ECO:0000256" key="7">
    <source>
        <dbReference type="SAM" id="SignalP"/>
    </source>
</evidence>
<feature type="domain" description="Sulfatase N-terminal" evidence="8">
    <location>
        <begin position="24"/>
        <end position="367"/>
    </location>
</feature>
<evidence type="ECO:0000313" key="10">
    <source>
        <dbReference type="Proteomes" id="UP000678679"/>
    </source>
</evidence>
<dbReference type="PANTHER" id="PTHR42693">
    <property type="entry name" value="ARYLSULFATASE FAMILY MEMBER"/>
    <property type="match status" value="1"/>
</dbReference>
<dbReference type="Gene3D" id="3.30.1120.10">
    <property type="match status" value="1"/>
</dbReference>
<keyword evidence="3" id="KW-0479">Metal-binding</keyword>
<dbReference type="SUPFAM" id="SSF53649">
    <property type="entry name" value="Alkaline phosphatase-like"/>
    <property type="match status" value="1"/>
</dbReference>
<evidence type="ECO:0000256" key="2">
    <source>
        <dbReference type="ARBA" id="ARBA00008779"/>
    </source>
</evidence>
<organism evidence="9 10">
    <name type="scientific">Flammeovirga yaeyamensis</name>
    <dbReference type="NCBI Taxonomy" id="367791"/>
    <lineage>
        <taxon>Bacteria</taxon>
        <taxon>Pseudomonadati</taxon>
        <taxon>Bacteroidota</taxon>
        <taxon>Cytophagia</taxon>
        <taxon>Cytophagales</taxon>
        <taxon>Flammeovirgaceae</taxon>
        <taxon>Flammeovirga</taxon>
    </lineage>
</organism>
<dbReference type="PANTHER" id="PTHR42693:SF42">
    <property type="entry name" value="ARYLSULFATASE G"/>
    <property type="match status" value="1"/>
</dbReference>
<dbReference type="Proteomes" id="UP000678679">
    <property type="component" value="Chromosome 2"/>
</dbReference>
<dbReference type="Gene3D" id="3.40.720.10">
    <property type="entry name" value="Alkaline Phosphatase, subunit A"/>
    <property type="match status" value="1"/>
</dbReference>
<dbReference type="KEGG" id="fya:KMW28_28205"/>
<evidence type="ECO:0000256" key="3">
    <source>
        <dbReference type="ARBA" id="ARBA00022723"/>
    </source>
</evidence>
<feature type="signal peptide" evidence="7">
    <location>
        <begin position="1"/>
        <end position="20"/>
    </location>
</feature>
<dbReference type="AlphaFoldDB" id="A0AAX1NBA3"/>
<dbReference type="Pfam" id="PF00884">
    <property type="entry name" value="Sulfatase"/>
    <property type="match status" value="1"/>
</dbReference>
<gene>
    <name evidence="9" type="ORF">KMW28_28205</name>
</gene>
<evidence type="ECO:0000256" key="4">
    <source>
        <dbReference type="ARBA" id="ARBA00022729"/>
    </source>
</evidence>
<dbReference type="InterPro" id="IPR017850">
    <property type="entry name" value="Alkaline_phosphatase_core_sf"/>
</dbReference>
<dbReference type="GO" id="GO:0004065">
    <property type="term" value="F:arylsulfatase activity"/>
    <property type="evidence" value="ECO:0007669"/>
    <property type="project" value="TreeGrafter"/>
</dbReference>
<comment type="cofactor">
    <cofactor evidence="1">
        <name>Ca(2+)</name>
        <dbReference type="ChEBI" id="CHEBI:29108"/>
    </cofactor>
</comment>
<dbReference type="InterPro" id="IPR000917">
    <property type="entry name" value="Sulfatase_N"/>
</dbReference>
<evidence type="ECO:0000256" key="1">
    <source>
        <dbReference type="ARBA" id="ARBA00001913"/>
    </source>
</evidence>
<evidence type="ECO:0000313" key="9">
    <source>
        <dbReference type="EMBL" id="QWG04782.1"/>
    </source>
</evidence>
<protein>
    <submittedName>
        <fullName evidence="9">Sulfatase-like hydrolase/transferase</fullName>
    </submittedName>
</protein>
<comment type="similarity">
    <text evidence="2">Belongs to the sulfatase family.</text>
</comment>
<dbReference type="CDD" id="cd16144">
    <property type="entry name" value="ARS_like"/>
    <property type="match status" value="1"/>
</dbReference>
<feature type="chain" id="PRO_5043880922" evidence="7">
    <location>
        <begin position="21"/>
        <end position="472"/>
    </location>
</feature>
<name>A0AAX1NBA3_9BACT</name>
<evidence type="ECO:0000256" key="6">
    <source>
        <dbReference type="ARBA" id="ARBA00022837"/>
    </source>
</evidence>
<reference evidence="9 10" key="1">
    <citation type="submission" date="2021-05" db="EMBL/GenBank/DDBJ databases">
        <title>Comparative genomic studies on the polysaccharide-degrading batcterial strains of the Flammeovirga genus.</title>
        <authorList>
            <person name="Zewei F."/>
            <person name="Zheng Z."/>
            <person name="Yu L."/>
            <person name="Ruyue G."/>
            <person name="Yanhong M."/>
            <person name="Yuanyuan C."/>
            <person name="Jingyan G."/>
            <person name="Wenjun H."/>
        </authorList>
    </citation>
    <scope>NUCLEOTIDE SEQUENCE [LARGE SCALE GENOMIC DNA]</scope>
    <source>
        <strain evidence="9 10">NBRC:100898</strain>
    </source>
</reference>
<keyword evidence="4 7" id="KW-0732">Signal</keyword>
<dbReference type="GO" id="GO:0046872">
    <property type="term" value="F:metal ion binding"/>
    <property type="evidence" value="ECO:0007669"/>
    <property type="project" value="UniProtKB-KW"/>
</dbReference>
<proteinExistence type="inferred from homology"/>